<dbReference type="Pfam" id="PF02720">
    <property type="entry name" value="DUF222"/>
    <property type="match status" value="1"/>
</dbReference>
<reference evidence="3 4" key="1">
    <citation type="submission" date="2019-07" db="EMBL/GenBank/DDBJ databases">
        <title>Genomic Encyclopedia of Archaeal and Bacterial Type Strains, Phase II (KMG-II): from individual species to whole genera.</title>
        <authorList>
            <person name="Goeker M."/>
        </authorList>
    </citation>
    <scope>NUCLEOTIDE SEQUENCE [LARGE SCALE GENOMIC DNA]</scope>
    <source>
        <strain evidence="3 4">DSM 46842</strain>
    </source>
</reference>
<protein>
    <submittedName>
        <fullName evidence="3">5-methylcytosine-specific restriction endonuclease McrA</fullName>
    </submittedName>
</protein>
<dbReference type="Gene3D" id="1.10.30.50">
    <property type="match status" value="1"/>
</dbReference>
<dbReference type="Proteomes" id="UP000322499">
    <property type="component" value="Unassembled WGS sequence"/>
</dbReference>
<evidence type="ECO:0000259" key="2">
    <source>
        <dbReference type="SMART" id="SM00507"/>
    </source>
</evidence>
<dbReference type="InterPro" id="IPR003615">
    <property type="entry name" value="HNH_nuc"/>
</dbReference>
<keyword evidence="3" id="KW-0255">Endonuclease</keyword>
<evidence type="ECO:0000256" key="1">
    <source>
        <dbReference type="SAM" id="MobiDB-lite"/>
    </source>
</evidence>
<dbReference type="SMART" id="SM00507">
    <property type="entry name" value="HNHc"/>
    <property type="match status" value="1"/>
</dbReference>
<organism evidence="3 4">
    <name type="scientific">Blastococcus xanthinilyticus</name>
    <dbReference type="NCBI Taxonomy" id="1564164"/>
    <lineage>
        <taxon>Bacteria</taxon>
        <taxon>Bacillati</taxon>
        <taxon>Actinomycetota</taxon>
        <taxon>Actinomycetes</taxon>
        <taxon>Geodermatophilales</taxon>
        <taxon>Geodermatophilaceae</taxon>
        <taxon>Blastococcus</taxon>
    </lineage>
</organism>
<dbReference type="EMBL" id="VNHW01000005">
    <property type="protein sequence ID" value="TYP88045.1"/>
    <property type="molecule type" value="Genomic_DNA"/>
</dbReference>
<evidence type="ECO:0000313" key="3">
    <source>
        <dbReference type="EMBL" id="TYP88045.1"/>
    </source>
</evidence>
<keyword evidence="3" id="KW-0540">Nuclease</keyword>
<dbReference type="InterPro" id="IPR003870">
    <property type="entry name" value="DUF222"/>
</dbReference>
<keyword evidence="3" id="KW-0378">Hydrolase</keyword>
<proteinExistence type="predicted"/>
<accession>A0A5S5CWU0</accession>
<keyword evidence="4" id="KW-1185">Reference proteome</keyword>
<dbReference type="CDD" id="cd00085">
    <property type="entry name" value="HNHc"/>
    <property type="match status" value="1"/>
</dbReference>
<sequence length="529" mass="54680">MSSGVGFAVGVTVMPVSPPSEWELVDPEPLPRLGEPLSGWLPARRSAGEAAGLLQQIVVAEAQLAALRAELVMDLAAARPAPVSALPGGHGAGAVGPGGVSEFLPDELAAIQNCSRASAVTLLEHAELLTTVLPGTLGALATGELDRPRAHAIAAEVAATGRETDPAVIAGAEAAVLPRAMELSLRRLREAVRAELIARDAAAAERRREQRKRGADVTVRPVGDGMSELRAVLPHPDAAACRDAVDRYARAAKDAGDPRPIGMLRTGALADLLLRPWQQRPSVTAQLTVVAPLTALTPARFLAAGAPLPVAFAAAEPGATGPTVPAPVGEVDGEPITAAHLRELLAALDAAGVRAPAGGSLELALTDATGRLLALTTPGEAARLARRGCTAHPDAAAHPDHGCGCPVLGVPGPVDRYRPSTAQHRFLTARDRTCRHPGCTAPAARTDLDHVIPHADGGATSCDNLCCLCRHHHRLKTFAPGWTHTISDDGVLTVITPTGVTRISRPPGYRVLTGPPQPPPDPDDDPPPF</sequence>
<name>A0A5S5CWU0_9ACTN</name>
<feature type="region of interest" description="Disordered" evidence="1">
    <location>
        <begin position="503"/>
        <end position="529"/>
    </location>
</feature>
<dbReference type="GO" id="GO:0004519">
    <property type="term" value="F:endonuclease activity"/>
    <property type="evidence" value="ECO:0007669"/>
    <property type="project" value="UniProtKB-KW"/>
</dbReference>
<dbReference type="AlphaFoldDB" id="A0A5S5CWU0"/>
<comment type="caution">
    <text evidence="3">The sequence shown here is derived from an EMBL/GenBank/DDBJ whole genome shotgun (WGS) entry which is preliminary data.</text>
</comment>
<feature type="domain" description="HNH nuclease" evidence="2">
    <location>
        <begin position="422"/>
        <end position="474"/>
    </location>
</feature>
<dbReference type="RefSeq" id="WP_166532968.1">
    <property type="nucleotide sequence ID" value="NZ_VNHW01000005.1"/>
</dbReference>
<evidence type="ECO:0000313" key="4">
    <source>
        <dbReference type="Proteomes" id="UP000322499"/>
    </source>
</evidence>
<gene>
    <name evidence="3" type="ORF">BD833_105221</name>
</gene>